<dbReference type="STRING" id="857340.A0A086T485"/>
<proteinExistence type="inferred from homology"/>
<sequence>MSHSKRNTSRPVFTSHERALAQSHWNPSSARLGRESFLPFGSCGLCLEIARDPVSCQRGDVFCRECALANILAQKRELKRADKARKHAEEEAARRAALLDEEDRARAIRDFEMTQAGMDVAGKTSVASARAEAPPEISKTPAEAPAAITAGNELVLANKNGGTKRKFSLDEDEVDRNSREDKAKARKAIEDEEAAKPSLPSFWTPSLTPDVHDSIHGPGAKKPKTTPTCPSSADDHLHPISMQKLISIQFDVDPATEEKRRTCPSCRKVLSNASAPVMAKRCGHVMCQKCVKQFLIPPKQDQSEKDDIITCFVCDEPVAINSSPEGGHRSHLPTGLVALRSEGTGFSAKGSNTVEKSGVAFQC</sequence>
<dbReference type="InterPro" id="IPR017907">
    <property type="entry name" value="Znf_RING_CS"/>
</dbReference>
<evidence type="ECO:0000256" key="1">
    <source>
        <dbReference type="ARBA" id="ARBA00004123"/>
    </source>
</evidence>
<comment type="similarity">
    <text evidence="2 7">Belongs to the NOSIP family.</text>
</comment>
<comment type="subcellular location">
    <subcellularLocation>
        <location evidence="1 7">Nucleus</location>
    </subcellularLocation>
</comment>
<dbReference type="PANTHER" id="PTHR13063">
    <property type="entry name" value="ENOS INTERACTING PROTEIN"/>
    <property type="match status" value="1"/>
</dbReference>
<dbReference type="EMBL" id="JPKY01000053">
    <property type="protein sequence ID" value="KFH44167.1"/>
    <property type="molecule type" value="Genomic_DNA"/>
</dbReference>
<evidence type="ECO:0000256" key="6">
    <source>
        <dbReference type="ARBA" id="ARBA00023242"/>
    </source>
</evidence>
<feature type="region of interest" description="Disordered" evidence="9">
    <location>
        <begin position="1"/>
        <end position="20"/>
    </location>
</feature>
<name>A0A086T485_HAPC1</name>
<evidence type="ECO:0000256" key="3">
    <source>
        <dbReference type="ARBA" id="ARBA00022723"/>
    </source>
</evidence>
<evidence type="ECO:0000256" key="9">
    <source>
        <dbReference type="SAM" id="MobiDB-lite"/>
    </source>
</evidence>
<feature type="compositionally biased region" description="Basic and acidic residues" evidence="9">
    <location>
        <begin position="175"/>
        <end position="189"/>
    </location>
</feature>
<evidence type="ECO:0000256" key="2">
    <source>
        <dbReference type="ARBA" id="ARBA00008126"/>
    </source>
</evidence>
<evidence type="ECO:0000256" key="8">
    <source>
        <dbReference type="PROSITE-ProRule" id="PRU00175"/>
    </source>
</evidence>
<comment type="caution">
    <text evidence="11">The sequence shown here is derived from an EMBL/GenBank/DDBJ whole genome shotgun (WGS) entry which is preliminary data.</text>
</comment>
<dbReference type="AlphaFoldDB" id="A0A086T485"/>
<dbReference type="InterPro" id="IPR031790">
    <property type="entry name" value="Znf-NOSIP"/>
</dbReference>
<dbReference type="GO" id="GO:0061630">
    <property type="term" value="F:ubiquitin protein ligase activity"/>
    <property type="evidence" value="ECO:0007669"/>
    <property type="project" value="InterPro"/>
</dbReference>
<dbReference type="Pfam" id="PF13445">
    <property type="entry name" value="zf-RING_UBOX"/>
    <property type="match status" value="1"/>
</dbReference>
<feature type="region of interest" description="Disordered" evidence="9">
    <location>
        <begin position="164"/>
        <end position="236"/>
    </location>
</feature>
<dbReference type="Gene3D" id="3.30.40.10">
    <property type="entry name" value="Zinc/RING finger domain, C3HC4 (zinc finger)"/>
    <property type="match status" value="2"/>
</dbReference>
<accession>A0A086T485</accession>
<dbReference type="Pfam" id="PF15906">
    <property type="entry name" value="zf-NOSIP"/>
    <property type="match status" value="1"/>
</dbReference>
<evidence type="ECO:0000313" key="12">
    <source>
        <dbReference type="Proteomes" id="UP000029964"/>
    </source>
</evidence>
<evidence type="ECO:0000256" key="7">
    <source>
        <dbReference type="PIRNR" id="PIRNR023577"/>
    </source>
</evidence>
<keyword evidence="3" id="KW-0479">Metal-binding</keyword>
<dbReference type="OrthoDB" id="116827at2759"/>
<keyword evidence="6 7" id="KW-0539">Nucleus</keyword>
<dbReference type="PROSITE" id="PS50089">
    <property type="entry name" value="ZF_RING_2"/>
    <property type="match status" value="1"/>
</dbReference>
<evidence type="ECO:0000256" key="5">
    <source>
        <dbReference type="ARBA" id="ARBA00022833"/>
    </source>
</evidence>
<keyword evidence="5" id="KW-0862">Zinc</keyword>
<keyword evidence="12" id="KW-1185">Reference proteome</keyword>
<gene>
    <name evidence="11" type="ORF">ACRE_050360</name>
</gene>
<dbReference type="PANTHER" id="PTHR13063:SF10">
    <property type="entry name" value="NITRIC OXIDE SYNTHASE-INTERACTING PROTEIN"/>
    <property type="match status" value="1"/>
</dbReference>
<dbReference type="InterPro" id="IPR027370">
    <property type="entry name" value="Znf-RING_euk"/>
</dbReference>
<organism evidence="11 12">
    <name type="scientific">Hapsidospora chrysogenum (strain ATCC 11550 / CBS 779.69 / DSM 880 / IAM 14645 / JCM 23072 / IMI 49137)</name>
    <name type="common">Acremonium chrysogenum</name>
    <dbReference type="NCBI Taxonomy" id="857340"/>
    <lineage>
        <taxon>Eukaryota</taxon>
        <taxon>Fungi</taxon>
        <taxon>Dikarya</taxon>
        <taxon>Ascomycota</taxon>
        <taxon>Pezizomycotina</taxon>
        <taxon>Sordariomycetes</taxon>
        <taxon>Hypocreomycetidae</taxon>
        <taxon>Hypocreales</taxon>
        <taxon>Bionectriaceae</taxon>
        <taxon>Hapsidospora</taxon>
    </lineage>
</organism>
<dbReference type="GO" id="GO:0005634">
    <property type="term" value="C:nucleus"/>
    <property type="evidence" value="ECO:0007669"/>
    <property type="project" value="UniProtKB-SubCell"/>
</dbReference>
<dbReference type="HOGENOM" id="CLU_053742_1_1_1"/>
<evidence type="ECO:0000259" key="10">
    <source>
        <dbReference type="PROSITE" id="PS50089"/>
    </source>
</evidence>
<dbReference type="InterPro" id="IPR001841">
    <property type="entry name" value="Znf_RING"/>
</dbReference>
<evidence type="ECO:0000256" key="4">
    <source>
        <dbReference type="ARBA" id="ARBA00022771"/>
    </source>
</evidence>
<dbReference type="GO" id="GO:0008270">
    <property type="term" value="F:zinc ion binding"/>
    <property type="evidence" value="ECO:0007669"/>
    <property type="project" value="UniProtKB-KW"/>
</dbReference>
<dbReference type="InterPro" id="IPR016818">
    <property type="entry name" value="NOSIP"/>
</dbReference>
<dbReference type="PROSITE" id="PS00518">
    <property type="entry name" value="ZF_RING_1"/>
    <property type="match status" value="1"/>
</dbReference>
<reference evidence="12" key="1">
    <citation type="journal article" date="2014" name="Genome Announc.">
        <title>Genome sequence and annotation of Acremonium chrysogenum, producer of the beta-lactam antibiotic cephalosporin C.</title>
        <authorList>
            <person name="Terfehr D."/>
            <person name="Dahlmann T.A."/>
            <person name="Specht T."/>
            <person name="Zadra I."/>
            <person name="Kuernsteiner H."/>
            <person name="Kueck U."/>
        </authorList>
    </citation>
    <scope>NUCLEOTIDE SEQUENCE [LARGE SCALE GENOMIC DNA]</scope>
    <source>
        <strain evidence="12">ATCC 11550 / CBS 779.69 / DSM 880 / IAM 14645 / JCM 23072 / IMI 49137</strain>
    </source>
</reference>
<keyword evidence="4 8" id="KW-0863">Zinc-finger</keyword>
<protein>
    <submittedName>
        <fullName evidence="11">Nitric oxide synthase-interacting protein-like protein</fullName>
    </submittedName>
</protein>
<dbReference type="InterPro" id="IPR013083">
    <property type="entry name" value="Znf_RING/FYVE/PHD"/>
</dbReference>
<feature type="domain" description="RING-type" evidence="10">
    <location>
        <begin position="263"/>
        <end position="315"/>
    </location>
</feature>
<dbReference type="PIRSF" id="PIRSF023577">
    <property type="entry name" value="ENOS_interacting"/>
    <property type="match status" value="1"/>
</dbReference>
<dbReference type="Proteomes" id="UP000029964">
    <property type="component" value="Unassembled WGS sequence"/>
</dbReference>
<dbReference type="SUPFAM" id="SSF57850">
    <property type="entry name" value="RING/U-box"/>
    <property type="match status" value="2"/>
</dbReference>
<evidence type="ECO:0000313" key="11">
    <source>
        <dbReference type="EMBL" id="KFH44167.1"/>
    </source>
</evidence>